<dbReference type="InterPro" id="IPR025403">
    <property type="entry name" value="TgpA-like_C"/>
</dbReference>
<evidence type="ECO:0000256" key="1">
    <source>
        <dbReference type="SAM" id="Phobius"/>
    </source>
</evidence>
<reference evidence="3 4" key="1">
    <citation type="journal article" date="2019" name="Int. J. Syst. Evol. Microbiol.">
        <title>The Global Catalogue of Microorganisms (GCM) 10K type strain sequencing project: providing services to taxonomists for standard genome sequencing and annotation.</title>
        <authorList>
            <consortium name="The Broad Institute Genomics Platform"/>
            <consortium name="The Broad Institute Genome Sequencing Center for Infectious Disease"/>
            <person name="Wu L."/>
            <person name="Ma J."/>
        </authorList>
    </citation>
    <scope>NUCLEOTIDE SEQUENCE [LARGE SCALE GENOMIC DNA]</scope>
    <source>
        <strain evidence="3 4">JCM 14942</strain>
    </source>
</reference>
<dbReference type="Pfam" id="PF13559">
    <property type="entry name" value="DUF4129"/>
    <property type="match status" value="1"/>
</dbReference>
<name>A0ABN2AVZ1_9ACTN</name>
<keyword evidence="1" id="KW-0472">Membrane</keyword>
<organism evidence="3 4">
    <name type="scientific">Nocardioides humi</name>
    <dbReference type="NCBI Taxonomy" id="449461"/>
    <lineage>
        <taxon>Bacteria</taxon>
        <taxon>Bacillati</taxon>
        <taxon>Actinomycetota</taxon>
        <taxon>Actinomycetes</taxon>
        <taxon>Propionibacteriales</taxon>
        <taxon>Nocardioidaceae</taxon>
        <taxon>Nocardioides</taxon>
    </lineage>
</organism>
<sequence>MNHAVLPVLPALRLDPPLDPSGDEARRELRRELFRPEYHQDDVLDRLARWLDRLITNTVDAASGSSGLTTAVAILVVLLLAAGVLFLVSRARRTATGRAADAPALTDEVVTADELRARAEAALAAGDAAGALVDAFRSAAVRQIERGRVEDLPQATAHELATALVAVFPDHRAAVLRGADLFDGVLYGERPATPDQAGELLALDDALAARAARR</sequence>
<keyword evidence="1" id="KW-0812">Transmembrane</keyword>
<evidence type="ECO:0000259" key="2">
    <source>
        <dbReference type="Pfam" id="PF13559"/>
    </source>
</evidence>
<comment type="caution">
    <text evidence="3">The sequence shown here is derived from an EMBL/GenBank/DDBJ whole genome shotgun (WGS) entry which is preliminary data.</text>
</comment>
<evidence type="ECO:0000313" key="3">
    <source>
        <dbReference type="EMBL" id="GAA1527411.1"/>
    </source>
</evidence>
<feature type="domain" description="Protein-glutamine gamma-glutamyltransferase-like C-terminal" evidence="2">
    <location>
        <begin position="139"/>
        <end position="204"/>
    </location>
</feature>
<feature type="transmembrane region" description="Helical" evidence="1">
    <location>
        <begin position="68"/>
        <end position="88"/>
    </location>
</feature>
<keyword evidence="1" id="KW-1133">Transmembrane helix</keyword>
<gene>
    <name evidence="3" type="ORF">GCM10009788_33550</name>
</gene>
<keyword evidence="4" id="KW-1185">Reference proteome</keyword>
<dbReference type="Proteomes" id="UP001500842">
    <property type="component" value="Unassembled WGS sequence"/>
</dbReference>
<dbReference type="RefSeq" id="WP_141003845.1">
    <property type="nucleotide sequence ID" value="NZ_BAAAOR010000025.1"/>
</dbReference>
<evidence type="ECO:0000313" key="4">
    <source>
        <dbReference type="Proteomes" id="UP001500842"/>
    </source>
</evidence>
<dbReference type="EMBL" id="BAAAOR010000025">
    <property type="protein sequence ID" value="GAA1527411.1"/>
    <property type="molecule type" value="Genomic_DNA"/>
</dbReference>
<proteinExistence type="predicted"/>
<protein>
    <recommendedName>
        <fullName evidence="2">Protein-glutamine gamma-glutamyltransferase-like C-terminal domain-containing protein</fullName>
    </recommendedName>
</protein>
<accession>A0ABN2AVZ1</accession>